<dbReference type="AlphaFoldDB" id="A0A1V2KYQ6"/>
<dbReference type="EMBL" id="MPUK01000019">
    <property type="protein sequence ID" value="ONH64684.1"/>
    <property type="molecule type" value="Genomic_DNA"/>
</dbReference>
<dbReference type="PANTHER" id="PTHR12169:SF2">
    <property type="entry name" value="AFG1P"/>
    <property type="match status" value="1"/>
</dbReference>
<dbReference type="PANTHER" id="PTHR12169">
    <property type="entry name" value="ATPASE N2B"/>
    <property type="match status" value="1"/>
</dbReference>
<evidence type="ECO:0000313" key="5">
    <source>
        <dbReference type="Proteomes" id="UP000189513"/>
    </source>
</evidence>
<gene>
    <name evidence="4" type="ORF">BON22_5456</name>
</gene>
<dbReference type="Gene3D" id="3.40.50.300">
    <property type="entry name" value="P-loop containing nucleotide triphosphate hydrolases"/>
    <property type="match status" value="1"/>
</dbReference>
<dbReference type="VEuPathDB" id="FungiDB:BON22_5456"/>
<organism evidence="4 5">
    <name type="scientific">Cyberlindnera fabianii</name>
    <name type="common">Yeast</name>
    <name type="synonym">Hansenula fabianii</name>
    <dbReference type="NCBI Taxonomy" id="36022"/>
    <lineage>
        <taxon>Eukaryota</taxon>
        <taxon>Fungi</taxon>
        <taxon>Dikarya</taxon>
        <taxon>Ascomycota</taxon>
        <taxon>Saccharomycotina</taxon>
        <taxon>Saccharomycetes</taxon>
        <taxon>Phaffomycetales</taxon>
        <taxon>Phaffomycetaceae</taxon>
        <taxon>Cyberlindnera</taxon>
    </lineage>
</organism>
<dbReference type="NCBIfam" id="NF040713">
    <property type="entry name" value="ZapE"/>
    <property type="match status" value="1"/>
</dbReference>
<dbReference type="GO" id="GO:0005739">
    <property type="term" value="C:mitochondrion"/>
    <property type="evidence" value="ECO:0007669"/>
    <property type="project" value="TreeGrafter"/>
</dbReference>
<dbReference type="Pfam" id="PF03969">
    <property type="entry name" value="AFG1_ATPase"/>
    <property type="match status" value="1"/>
</dbReference>
<evidence type="ECO:0000313" key="4">
    <source>
        <dbReference type="EMBL" id="ONH64684.1"/>
    </source>
</evidence>
<evidence type="ECO:0000256" key="3">
    <source>
        <dbReference type="ARBA" id="ARBA00022840"/>
    </source>
</evidence>
<dbReference type="InterPro" id="IPR005654">
    <property type="entry name" value="ATPase_AFG1-like"/>
</dbReference>
<dbReference type="Proteomes" id="UP000189513">
    <property type="component" value="Unassembled WGS sequence"/>
</dbReference>
<comment type="similarity">
    <text evidence="1">Belongs to the AFG1 ATPase family.</text>
</comment>
<dbReference type="FunFam" id="3.40.50.300:FF:002222">
    <property type="entry name" value="AFG1-family ATPase, variant"/>
    <property type="match status" value="1"/>
</dbReference>
<sequence length="579" mass="66979">MLRGTLRDTIKARIPLNMRGYASTTALSITDPLVIYQSQVKRGILQSDADQLRAAVALQKLYHRVRDYTPPEATQLEIKRVVSRLEHQHRDPVSSAWAARRRHTKSQELVKVLSDVEELADFPSPHGLLINGDVGTGKSMLMDMFAQSLPKQSKQRWHYQNFILWCYSEIHSIHERRKRRGDDFRDEFILFEIAQKMVRKNTVLMLDEFMLPDLTAAKIIKLLFTYFFKLGGVLVATSNRLPEDLYATDFRKAEFREFLKVLEARCNSLDMDSSKDYRSLMCENDTSSNIVISGAHSKHDLFQLANLDPIQGSKTEITVYGRQVQVPWSSNGVAMFDFNDICAGLYGPGDYISLASNFHTFLITNVPILKLNMRNEARRFITLLDALYECKCQVYMEMADIPENLFFPETKTKSTEQINLEVEELNRIKVQEEEMFSKTSIALNSPYRPNISYYDDEKIQYNEDKQSFQSFDLSETTMRNFAYKRAVSRLKEMNSMRYKEIEWQPLQHMMRPWETKSKTGNDITIKQDQQHDNDTSSFVNSASGPAPTFAGDHFWSMGLWGKGERLNAMARRWIKGVTA</sequence>
<dbReference type="GO" id="GO:0005524">
    <property type="term" value="F:ATP binding"/>
    <property type="evidence" value="ECO:0007669"/>
    <property type="project" value="UniProtKB-KW"/>
</dbReference>
<comment type="caution">
    <text evidence="4">The sequence shown here is derived from an EMBL/GenBank/DDBJ whole genome shotgun (WGS) entry which is preliminary data.</text>
</comment>
<evidence type="ECO:0000256" key="1">
    <source>
        <dbReference type="ARBA" id="ARBA00010322"/>
    </source>
</evidence>
<reference evidence="5" key="1">
    <citation type="journal article" date="2017" name="Genome Announc.">
        <title>Genome sequences of Cyberlindnera fabianii 65, Pichia kudriavzevii 129, and Saccharomyces cerevisiae 131 isolated from fermented masau fruits in Zimbabwe.</title>
        <authorList>
            <person name="van Rijswijck I.M.H."/>
            <person name="Derks M.F.L."/>
            <person name="Abee T."/>
            <person name="de Ridder D."/>
            <person name="Smid E.J."/>
        </authorList>
    </citation>
    <scope>NUCLEOTIDE SEQUENCE [LARGE SCALE GENOMIC DNA]</scope>
    <source>
        <strain evidence="5">65</strain>
    </source>
</reference>
<accession>A0A1V2KYQ6</accession>
<evidence type="ECO:0000256" key="2">
    <source>
        <dbReference type="ARBA" id="ARBA00022741"/>
    </source>
</evidence>
<name>A0A1V2KYQ6_CYBFA</name>
<proteinExistence type="inferred from homology"/>
<dbReference type="GO" id="GO:0016887">
    <property type="term" value="F:ATP hydrolysis activity"/>
    <property type="evidence" value="ECO:0007669"/>
    <property type="project" value="InterPro"/>
</dbReference>
<dbReference type="SUPFAM" id="SSF52540">
    <property type="entry name" value="P-loop containing nucleoside triphosphate hydrolases"/>
    <property type="match status" value="1"/>
</dbReference>
<keyword evidence="3" id="KW-0067">ATP-binding</keyword>
<dbReference type="InterPro" id="IPR027417">
    <property type="entry name" value="P-loop_NTPase"/>
</dbReference>
<keyword evidence="2" id="KW-0547">Nucleotide-binding</keyword>
<protein>
    <submittedName>
        <fullName evidence="4">Lactation elevated protein 1</fullName>
    </submittedName>
</protein>
<keyword evidence="5" id="KW-1185">Reference proteome</keyword>
<dbReference type="CDD" id="cd00009">
    <property type="entry name" value="AAA"/>
    <property type="match status" value="1"/>
</dbReference>
<dbReference type="OMA" id="WMAKKLV"/>